<keyword evidence="1" id="KW-0472">Membrane</keyword>
<evidence type="ECO:0000313" key="2">
    <source>
        <dbReference type="EMBL" id="RNA38868.1"/>
    </source>
</evidence>
<keyword evidence="1" id="KW-0812">Transmembrane</keyword>
<accession>A0A3M7STI9</accession>
<reference evidence="2 3" key="1">
    <citation type="journal article" date="2018" name="Sci. Rep.">
        <title>Genomic signatures of local adaptation to the degree of environmental predictability in rotifers.</title>
        <authorList>
            <person name="Franch-Gras L."/>
            <person name="Hahn C."/>
            <person name="Garcia-Roger E.M."/>
            <person name="Carmona M.J."/>
            <person name="Serra M."/>
            <person name="Gomez A."/>
        </authorList>
    </citation>
    <scope>NUCLEOTIDE SEQUENCE [LARGE SCALE GENOMIC DNA]</scope>
    <source>
        <strain evidence="2">HYR1</strain>
    </source>
</reference>
<comment type="caution">
    <text evidence="2">The sequence shown here is derived from an EMBL/GenBank/DDBJ whole genome shotgun (WGS) entry which is preliminary data.</text>
</comment>
<protein>
    <submittedName>
        <fullName evidence="2">Uncharacterized protein</fullName>
    </submittedName>
</protein>
<organism evidence="2 3">
    <name type="scientific">Brachionus plicatilis</name>
    <name type="common">Marine rotifer</name>
    <name type="synonym">Brachionus muelleri</name>
    <dbReference type="NCBI Taxonomy" id="10195"/>
    <lineage>
        <taxon>Eukaryota</taxon>
        <taxon>Metazoa</taxon>
        <taxon>Spiralia</taxon>
        <taxon>Gnathifera</taxon>
        <taxon>Rotifera</taxon>
        <taxon>Eurotatoria</taxon>
        <taxon>Monogononta</taxon>
        <taxon>Pseudotrocha</taxon>
        <taxon>Ploima</taxon>
        <taxon>Brachionidae</taxon>
        <taxon>Brachionus</taxon>
    </lineage>
</organism>
<feature type="transmembrane region" description="Helical" evidence="1">
    <location>
        <begin position="27"/>
        <end position="49"/>
    </location>
</feature>
<sequence length="77" mass="9641">MYKLLILKFKLSHILSTGFGFWFNRNFYILAITFIYWYYYFALYFNSIVKFSECFIKSHFFIPLSPRRFLFQFDEKI</sequence>
<evidence type="ECO:0000313" key="3">
    <source>
        <dbReference type="Proteomes" id="UP000276133"/>
    </source>
</evidence>
<keyword evidence="1" id="KW-1133">Transmembrane helix</keyword>
<gene>
    <name evidence="2" type="ORF">BpHYR1_044364</name>
</gene>
<dbReference type="EMBL" id="REGN01000811">
    <property type="protein sequence ID" value="RNA38868.1"/>
    <property type="molecule type" value="Genomic_DNA"/>
</dbReference>
<dbReference type="AlphaFoldDB" id="A0A3M7STI9"/>
<name>A0A3M7STI9_BRAPC</name>
<evidence type="ECO:0000256" key="1">
    <source>
        <dbReference type="SAM" id="Phobius"/>
    </source>
</evidence>
<dbReference type="Proteomes" id="UP000276133">
    <property type="component" value="Unassembled WGS sequence"/>
</dbReference>
<keyword evidence="3" id="KW-1185">Reference proteome</keyword>
<proteinExistence type="predicted"/>